<sequence>MLKKISSRKLKYMRILATVAIAVATEAIGKGTMCTGIIYEPKVPDALKQIEK</sequence>
<comment type="caution">
    <text evidence="1">The sequence shown here is derived from an EMBL/GenBank/DDBJ whole genome shotgun (WGS) entry which is preliminary data.</text>
</comment>
<name>A0A4U0EAQ5_ENTHR</name>
<dbReference type="InterPro" id="IPR009229">
    <property type="entry name" value="AgrD"/>
</dbReference>
<protein>
    <submittedName>
        <fullName evidence="1">Cyclic lactone autoinducer peptide</fullName>
    </submittedName>
</protein>
<dbReference type="Proteomes" id="UP000352698">
    <property type="component" value="Unassembled WGS sequence"/>
</dbReference>
<dbReference type="RefSeq" id="WP_010737642.1">
    <property type="nucleotide sequence ID" value="NZ_CABEEP010000001.1"/>
</dbReference>
<accession>A0A4U0EAQ5</accession>
<reference evidence="1 2" key="1">
    <citation type="submission" date="2019-05" db="EMBL/GenBank/DDBJ databases">
        <authorList>
            <consortium name="Pathogen Informatics"/>
        </authorList>
    </citation>
    <scope>NUCLEOTIDE SEQUENCE [LARGE SCALE GENOMIC DNA]</scope>
    <source>
        <strain evidence="1 2">NCTC12204</strain>
    </source>
</reference>
<dbReference type="AlphaFoldDB" id="A0A4U0EAQ5"/>
<gene>
    <name evidence="1" type="ORF">NCTC12204_01494</name>
</gene>
<organism evidence="1 2">
    <name type="scientific">Enterococcus hirae</name>
    <dbReference type="NCBI Taxonomy" id="1354"/>
    <lineage>
        <taxon>Bacteria</taxon>
        <taxon>Bacillati</taxon>
        <taxon>Bacillota</taxon>
        <taxon>Bacilli</taxon>
        <taxon>Lactobacillales</taxon>
        <taxon>Enterococcaceae</taxon>
        <taxon>Enterococcus</taxon>
    </lineage>
</organism>
<dbReference type="NCBIfam" id="TIGR04223">
    <property type="entry name" value="quorum_AgrD"/>
    <property type="match status" value="1"/>
</dbReference>
<proteinExistence type="predicted"/>
<evidence type="ECO:0000313" key="1">
    <source>
        <dbReference type="EMBL" id="VTQ64370.1"/>
    </source>
</evidence>
<dbReference type="EMBL" id="CABEEP010000001">
    <property type="protein sequence ID" value="VTQ64370.1"/>
    <property type="molecule type" value="Genomic_DNA"/>
</dbReference>
<evidence type="ECO:0000313" key="2">
    <source>
        <dbReference type="Proteomes" id="UP000352698"/>
    </source>
</evidence>